<organism evidence="1 2">
    <name type="scientific">Agromyces aureus</name>
    <dbReference type="NCBI Taxonomy" id="453304"/>
    <lineage>
        <taxon>Bacteria</taxon>
        <taxon>Bacillati</taxon>
        <taxon>Actinomycetota</taxon>
        <taxon>Actinomycetes</taxon>
        <taxon>Micrococcales</taxon>
        <taxon>Microbacteriaceae</taxon>
        <taxon>Agromyces</taxon>
    </lineage>
</organism>
<dbReference type="RefSeq" id="WP_067875784.1">
    <property type="nucleotide sequence ID" value="NZ_CP013979.1"/>
</dbReference>
<dbReference type="OrthoDB" id="3987726at2"/>
<evidence type="ECO:0000313" key="2">
    <source>
        <dbReference type="Proteomes" id="UP000078437"/>
    </source>
</evidence>
<accession>A0A191WF58</accession>
<reference evidence="2" key="2">
    <citation type="submission" date="2016-01" db="EMBL/GenBank/DDBJ databases">
        <title>Complete genome sequence of Agromyces aureus AR33T and comparison with related organisms.</title>
        <authorList>
            <person name="Corretto E."/>
            <person name="Antonielli L."/>
            <person name="Sessitsch A."/>
            <person name="Brader G."/>
        </authorList>
    </citation>
    <scope>NUCLEOTIDE SEQUENCE [LARGE SCALE GENOMIC DNA]</scope>
    <source>
        <strain evidence="2">AR33</strain>
    </source>
</reference>
<evidence type="ECO:0000313" key="1">
    <source>
        <dbReference type="EMBL" id="ANJ26814.1"/>
    </source>
</evidence>
<dbReference type="AlphaFoldDB" id="A0A191WF58"/>
<proteinExistence type="predicted"/>
<protein>
    <recommendedName>
        <fullName evidence="3">Major capsid protein</fullName>
    </recommendedName>
</protein>
<name>A0A191WF58_9MICO</name>
<dbReference type="Proteomes" id="UP000078437">
    <property type="component" value="Chromosome"/>
</dbReference>
<gene>
    <name evidence="1" type="ORF">ATC03_08880</name>
</gene>
<sequence>MANIFQKATRLAGTALAILKREIKLPGIFTFKFGIADFKGAAGDTVMVKRPPLLRARDKGWRNSNAIVVDDLAQSKIAVKLDKFPYSAVHLSPEEATLDEVNYVRDIQNPQIQAISEFYEDVIGDTLAAADFVLEVNFTPTSPATAYNHDPATVALRARKLLNDARVPASGRYWLVGSSVSESIAGHPRLLAVDTSGLGEALRDGVVGKLADFTIIEVQGFDETESYFVHETAVALANVAPVVPRGATSGSSIQANGVAITQIFDYDSVYAKDRSIVESFVGAAPVLDPEVDASTNLILLDEAGEPVMAFYRAVKVTFGDQGTTQSNVWTTQVTGSPTGGSYTVTVDGQTTDAIAFNASNETIANEINELSSIAGVKVTGTTTKTLKFTEPVLVSATASLTGGSTPGVTVTKV</sequence>
<reference evidence="1 2" key="1">
    <citation type="journal article" date="2016" name="Int. J. Syst. Evol. Microbiol.">
        <title>Agromyces aureus sp. nov., isolated from the rhizosphere of Salix caprea L. grown in a heavy-metal-contaminated soil.</title>
        <authorList>
            <person name="Corretto E."/>
            <person name="Antonielli L."/>
            <person name="Sessitsch A."/>
            <person name="Compant S."/>
            <person name="Gorfer M."/>
            <person name="Kuffner M."/>
            <person name="Brader G."/>
        </authorList>
    </citation>
    <scope>NUCLEOTIDE SEQUENCE [LARGE SCALE GENOMIC DNA]</scope>
    <source>
        <strain evidence="1 2">AR33</strain>
    </source>
</reference>
<dbReference type="EMBL" id="CP013979">
    <property type="protein sequence ID" value="ANJ26814.1"/>
    <property type="molecule type" value="Genomic_DNA"/>
</dbReference>
<keyword evidence="2" id="KW-1185">Reference proteome</keyword>
<dbReference type="KEGG" id="agy:ATC03_08880"/>
<dbReference type="STRING" id="453304.ATC03_08880"/>
<evidence type="ECO:0008006" key="3">
    <source>
        <dbReference type="Google" id="ProtNLM"/>
    </source>
</evidence>